<proteinExistence type="predicted"/>
<dbReference type="AlphaFoldDB" id="A0A2Y0G2Q0"/>
<evidence type="ECO:0000313" key="1">
    <source>
        <dbReference type="EMBL" id="NEN73425.1"/>
    </source>
</evidence>
<gene>
    <name evidence="1" type="ORF">G3W53_25880</name>
</gene>
<accession>A0A2Y0G2Q0</accession>
<dbReference type="Proteomes" id="UP000471360">
    <property type="component" value="Unassembled WGS sequence"/>
</dbReference>
<evidence type="ECO:0000313" key="2">
    <source>
        <dbReference type="Proteomes" id="UP000471360"/>
    </source>
</evidence>
<dbReference type="InterPro" id="IPR025639">
    <property type="entry name" value="DruA"/>
</dbReference>
<name>A0A2Y0G2Q0_ECOLX</name>
<dbReference type="RefSeq" id="WP_000549798.1">
    <property type="nucleotide sequence ID" value="NZ_BFIY01000205.1"/>
</dbReference>
<reference evidence="1 2" key="1">
    <citation type="submission" date="2020-02" db="EMBL/GenBank/DDBJ databases">
        <authorList>
            <person name="Subbiah M."/>
            <person name="Call D."/>
        </authorList>
    </citation>
    <scope>NUCLEOTIDE SEQUENCE [LARGE SCALE GENOMIC DNA]</scope>
    <source>
        <strain evidence="1 2">8375wB1</strain>
    </source>
</reference>
<comment type="caution">
    <text evidence="1">The sequence shown here is derived from an EMBL/GenBank/DDBJ whole genome shotgun (WGS) entry which is preliminary data.</text>
</comment>
<protein>
    <submittedName>
        <fullName evidence="1">DUF4338 domain-containing protein</fullName>
    </submittedName>
</protein>
<dbReference type="Pfam" id="PF14236">
    <property type="entry name" value="DruA"/>
    <property type="match status" value="1"/>
</dbReference>
<organism evidence="1 2">
    <name type="scientific">Escherichia coli</name>
    <dbReference type="NCBI Taxonomy" id="562"/>
    <lineage>
        <taxon>Bacteria</taxon>
        <taxon>Pseudomonadati</taxon>
        <taxon>Pseudomonadota</taxon>
        <taxon>Gammaproteobacteria</taxon>
        <taxon>Enterobacterales</taxon>
        <taxon>Enterobacteriaceae</taxon>
        <taxon>Escherichia</taxon>
    </lineage>
</organism>
<dbReference type="EMBL" id="JAAGYP010000113">
    <property type="protein sequence ID" value="NEN73425.1"/>
    <property type="molecule type" value="Genomic_DNA"/>
</dbReference>
<sequence>MHKYPSIIVNINLREAKLKKKVREHLQSLGFTRSDSGALQAPGNTKDVIRALHSSQRAERIFANQKFITLRAAKLIKFFASGNEVIPDKISPVLERVKSGTWQGDLFRLAALTWSVPVSSGFGRRLRYLVWDESNGKLIGLIAIGDPVFNLAVRDNLIGWDTHARSSRLVNLMDAYVLGALPPYNALLGGKLIACLLRSRDLYDDFAKVYGDTVGVISQKKKQARLLAITTTSSMGRSSVYNRLKLDGIQYLKSIGYTGGWGHFHIPDSLFIELRDYLRDMDHAYADHYMFGNGPNWRLRTTKAALNALGFRDNLMKHGIQREVFISQLAENATSILQTGKGEPDLTSLLSAKEIAECAMARWMVPRSIRNPEYRLWKARDLFDFISNDSLNFPPFDEIAKTVV</sequence>